<dbReference type="SUPFAM" id="SSF47384">
    <property type="entry name" value="Homodimeric domain of signal transducing histidine kinase"/>
    <property type="match status" value="1"/>
</dbReference>
<dbReference type="Gene3D" id="3.30.565.10">
    <property type="entry name" value="Histidine kinase-like ATPase, C-terminal domain"/>
    <property type="match status" value="1"/>
</dbReference>
<dbReference type="InterPro" id="IPR001789">
    <property type="entry name" value="Sig_transdc_resp-reg_receiver"/>
</dbReference>
<accession>A0ABS5JX81</accession>
<dbReference type="PANTHER" id="PTHR43047">
    <property type="entry name" value="TWO-COMPONENT HISTIDINE PROTEIN KINASE"/>
    <property type="match status" value="1"/>
</dbReference>
<proteinExistence type="predicted"/>
<dbReference type="SUPFAM" id="SSF52172">
    <property type="entry name" value="CheY-like"/>
    <property type="match status" value="1"/>
</dbReference>
<evidence type="ECO:0000259" key="9">
    <source>
        <dbReference type="PROSITE" id="PS50110"/>
    </source>
</evidence>
<dbReference type="Gene3D" id="1.10.287.130">
    <property type="match status" value="1"/>
</dbReference>
<evidence type="ECO:0000256" key="1">
    <source>
        <dbReference type="ARBA" id="ARBA00000085"/>
    </source>
</evidence>
<dbReference type="Pfam" id="PF00512">
    <property type="entry name" value="HisKA"/>
    <property type="match status" value="1"/>
</dbReference>
<keyword evidence="5 10" id="KW-0418">Kinase</keyword>
<protein>
    <recommendedName>
        <fullName evidence="2">histidine kinase</fullName>
        <ecNumber evidence="2">2.7.13.3</ecNumber>
    </recommendedName>
</protein>
<evidence type="ECO:0000313" key="11">
    <source>
        <dbReference type="Proteomes" id="UP000708576"/>
    </source>
</evidence>
<dbReference type="InterPro" id="IPR005467">
    <property type="entry name" value="His_kinase_dom"/>
</dbReference>
<dbReference type="EC" id="2.7.13.3" evidence="2"/>
<dbReference type="Pfam" id="PF00072">
    <property type="entry name" value="Response_reg"/>
    <property type="match status" value="1"/>
</dbReference>
<feature type="domain" description="Response regulatory" evidence="9">
    <location>
        <begin position="13"/>
        <end position="129"/>
    </location>
</feature>
<dbReference type="PRINTS" id="PR00344">
    <property type="entry name" value="BCTRLSENSOR"/>
</dbReference>
<keyword evidence="3 6" id="KW-0597">Phosphoprotein</keyword>
<dbReference type="CDD" id="cd00082">
    <property type="entry name" value="HisKA"/>
    <property type="match status" value="1"/>
</dbReference>
<dbReference type="InterPro" id="IPR011006">
    <property type="entry name" value="CheY-like_superfamily"/>
</dbReference>
<dbReference type="InterPro" id="IPR036097">
    <property type="entry name" value="HisK_dim/P_sf"/>
</dbReference>
<dbReference type="Pfam" id="PF02518">
    <property type="entry name" value="HATPase_c"/>
    <property type="match status" value="1"/>
</dbReference>
<comment type="caution">
    <text evidence="10">The sequence shown here is derived from an EMBL/GenBank/DDBJ whole genome shotgun (WGS) entry which is preliminary data.</text>
</comment>
<sequence length="394" mass="45012">MNTILTESVHNSRILIVDDNHRNIQVLANILKEEYNQIEFATDGEGALNWLDDQNFDLLLLDIEMPDIDGYEVCKRIRKDTGFDNLPIIFLSAHNDKKNIRYGFKIGAQDFVSKPFDSGELLMRVRNHLLIKHNIENHRKLKESLEQRVEERTQSLKKAKNEAERSDSLKTIFLQNLSHEIRTPLNGILGFTQIIKENIDDIESTNIYIDIIQNSGERMLALINDLVNISKIESGAPIELNLSTINMIEVIDEVVSIFKQRIIDKGLLLKINISLPEDFMLESDRDKIIQVLSNLLNNAIKFTASGYIEIGSYTDDSNLYMFVKDTGIGILKKFHKVIFDRFFQADARYTKMYEGIGLGLSISKAFIDALGGDIWIDSEENKGATFKLSLPLNK</sequence>
<dbReference type="InterPro" id="IPR003661">
    <property type="entry name" value="HisK_dim/P_dom"/>
</dbReference>
<dbReference type="SMART" id="SM00448">
    <property type="entry name" value="REC"/>
    <property type="match status" value="1"/>
</dbReference>
<dbReference type="PANTHER" id="PTHR43047:SF64">
    <property type="entry name" value="HISTIDINE KINASE CONTAINING CHEY-HOMOLOGOUS RECEIVER DOMAIN AND PAS DOMAIN-RELATED"/>
    <property type="match status" value="1"/>
</dbReference>
<dbReference type="Gene3D" id="3.40.50.2300">
    <property type="match status" value="1"/>
</dbReference>
<evidence type="ECO:0000259" key="8">
    <source>
        <dbReference type="PROSITE" id="PS50109"/>
    </source>
</evidence>
<gene>
    <name evidence="10" type="ORF">KEM10_13960</name>
</gene>
<dbReference type="PROSITE" id="PS50109">
    <property type="entry name" value="HIS_KIN"/>
    <property type="match status" value="1"/>
</dbReference>
<dbReference type="PROSITE" id="PS50110">
    <property type="entry name" value="RESPONSE_REGULATORY"/>
    <property type="match status" value="1"/>
</dbReference>
<keyword evidence="7" id="KW-0175">Coiled coil</keyword>
<name>A0ABS5JX81_9BACT</name>
<dbReference type="Proteomes" id="UP000708576">
    <property type="component" value="Unassembled WGS sequence"/>
</dbReference>
<dbReference type="GO" id="GO:0016301">
    <property type="term" value="F:kinase activity"/>
    <property type="evidence" value="ECO:0007669"/>
    <property type="project" value="UniProtKB-KW"/>
</dbReference>
<dbReference type="InterPro" id="IPR004358">
    <property type="entry name" value="Sig_transdc_His_kin-like_C"/>
</dbReference>
<evidence type="ECO:0000256" key="6">
    <source>
        <dbReference type="PROSITE-ProRule" id="PRU00169"/>
    </source>
</evidence>
<dbReference type="InterPro" id="IPR003594">
    <property type="entry name" value="HATPase_dom"/>
</dbReference>
<keyword evidence="11" id="KW-1185">Reference proteome</keyword>
<dbReference type="SUPFAM" id="SSF55874">
    <property type="entry name" value="ATPase domain of HSP90 chaperone/DNA topoisomerase II/histidine kinase"/>
    <property type="match status" value="1"/>
</dbReference>
<comment type="catalytic activity">
    <reaction evidence="1">
        <text>ATP + protein L-histidine = ADP + protein N-phospho-L-histidine.</text>
        <dbReference type="EC" id="2.7.13.3"/>
    </reaction>
</comment>
<evidence type="ECO:0000256" key="3">
    <source>
        <dbReference type="ARBA" id="ARBA00022553"/>
    </source>
</evidence>
<feature type="domain" description="Histidine kinase" evidence="8">
    <location>
        <begin position="176"/>
        <end position="394"/>
    </location>
</feature>
<feature type="modified residue" description="4-aspartylphosphate" evidence="6">
    <location>
        <position position="62"/>
    </location>
</feature>
<organism evidence="10 11">
    <name type="scientific">Carboxylicivirga linearis</name>
    <dbReference type="NCBI Taxonomy" id="1628157"/>
    <lineage>
        <taxon>Bacteria</taxon>
        <taxon>Pseudomonadati</taxon>
        <taxon>Bacteroidota</taxon>
        <taxon>Bacteroidia</taxon>
        <taxon>Marinilabiliales</taxon>
        <taxon>Marinilabiliaceae</taxon>
        <taxon>Carboxylicivirga</taxon>
    </lineage>
</organism>
<reference evidence="10 11" key="1">
    <citation type="journal article" date="2015" name="Int. J. Syst. Evol. Microbiol.">
        <title>Carboxylicivirga linearis sp. nov., isolated from a sea cucumber culture pond.</title>
        <authorList>
            <person name="Wang F.Q."/>
            <person name="Zhou Y.X."/>
            <person name="Lin X.Z."/>
            <person name="Chen G.J."/>
            <person name="Du Z.J."/>
        </authorList>
    </citation>
    <scope>NUCLEOTIDE SEQUENCE [LARGE SCALE GENOMIC DNA]</scope>
    <source>
        <strain evidence="10 11">FB218</strain>
    </source>
</reference>
<dbReference type="RefSeq" id="WP_212216636.1">
    <property type="nucleotide sequence ID" value="NZ_JAGUCO010000010.1"/>
</dbReference>
<evidence type="ECO:0000256" key="4">
    <source>
        <dbReference type="ARBA" id="ARBA00022679"/>
    </source>
</evidence>
<dbReference type="InterPro" id="IPR036890">
    <property type="entry name" value="HATPase_C_sf"/>
</dbReference>
<feature type="coiled-coil region" evidence="7">
    <location>
        <begin position="135"/>
        <end position="166"/>
    </location>
</feature>
<evidence type="ECO:0000256" key="5">
    <source>
        <dbReference type="ARBA" id="ARBA00022777"/>
    </source>
</evidence>
<dbReference type="SMART" id="SM00387">
    <property type="entry name" value="HATPase_c"/>
    <property type="match status" value="1"/>
</dbReference>
<evidence type="ECO:0000256" key="2">
    <source>
        <dbReference type="ARBA" id="ARBA00012438"/>
    </source>
</evidence>
<evidence type="ECO:0000313" key="10">
    <source>
        <dbReference type="EMBL" id="MBS2099395.1"/>
    </source>
</evidence>
<evidence type="ECO:0000256" key="7">
    <source>
        <dbReference type="SAM" id="Coils"/>
    </source>
</evidence>
<keyword evidence="4" id="KW-0808">Transferase</keyword>
<dbReference type="SMART" id="SM00388">
    <property type="entry name" value="HisKA"/>
    <property type="match status" value="1"/>
</dbReference>
<dbReference type="EMBL" id="JAGUCO010000010">
    <property type="protein sequence ID" value="MBS2099395.1"/>
    <property type="molecule type" value="Genomic_DNA"/>
</dbReference>